<dbReference type="SUPFAM" id="SSF53920">
    <property type="entry name" value="Fe-only hydrogenase"/>
    <property type="match status" value="1"/>
</dbReference>
<keyword evidence="3" id="KW-0411">Iron-sulfur</keyword>
<dbReference type="PANTHER" id="PTHR11615">
    <property type="entry name" value="NITRATE, FORMATE, IRON DEHYDROGENASE"/>
    <property type="match status" value="1"/>
</dbReference>
<dbReference type="InterPro" id="IPR004108">
    <property type="entry name" value="Fe_hydrogenase_lsu_C"/>
</dbReference>
<dbReference type="SUPFAM" id="SSF54862">
    <property type="entry name" value="4Fe-4S ferredoxins"/>
    <property type="match status" value="1"/>
</dbReference>
<dbReference type="PROSITE" id="PS00198">
    <property type="entry name" value="4FE4S_FER_1"/>
    <property type="match status" value="1"/>
</dbReference>
<evidence type="ECO:0000256" key="1">
    <source>
        <dbReference type="ARBA" id="ARBA00022723"/>
    </source>
</evidence>
<dbReference type="OrthoDB" id="9798098at2"/>
<dbReference type="InterPro" id="IPR017896">
    <property type="entry name" value="4Fe4S_Fe-S-bd"/>
</dbReference>
<name>A0A1H0CUV7_9FIRM</name>
<reference evidence="5 6" key="1">
    <citation type="submission" date="2016-10" db="EMBL/GenBank/DDBJ databases">
        <authorList>
            <person name="de Groot N.N."/>
        </authorList>
    </citation>
    <scope>NUCLEOTIDE SEQUENCE [LARGE SCALE GENOMIC DNA]</scope>
    <source>
        <strain evidence="5 6">CGMCC 1.5012</strain>
    </source>
</reference>
<gene>
    <name evidence="5" type="ORF">SAMN05192585_12515</name>
</gene>
<dbReference type="Gene3D" id="3.30.70.20">
    <property type="match status" value="1"/>
</dbReference>
<sequence length="417" mass="45999">MDRYSELNRELEKAAVAGNLDEACEKIQKAGNSRDLHLLDLILHPENQPPVVKTGACRCSDEGNGACAVSCLFDAVKRDENGKLIITSKCTGCGECLKACPQNNLEGRKDSVALIRALKEKDVPVYAMIAPAFSGQFSPDVTSGKLRSAFKLMGFYGMIEVAMFADILSLKEALEFDRTIINDEDFLLTSCCCPLWVALIRKSYQTMIPHVPPSVSPMVACGRSIKKLHPDAVTVFIGPCLAKKAEAREPDISDAVDLVLTFEEIAELFDILKIEPEKLEEDQSDHSSRAGRVYARVSGVSEAVQATLNRLRPDRRISLKSQQADGMIDCKKLLKELSEGEIRSNFIEGMGCRGGCVGGPKSLIGKDEARDHVNRYGNEAGFKTPVDSPYVLDLLKRLDFDTVESLLERDNYFTRIL</sequence>
<dbReference type="GO" id="GO:0046872">
    <property type="term" value="F:metal ion binding"/>
    <property type="evidence" value="ECO:0007669"/>
    <property type="project" value="UniProtKB-KW"/>
</dbReference>
<feature type="domain" description="4Fe-4S ferredoxin-type" evidence="4">
    <location>
        <begin position="81"/>
        <end position="110"/>
    </location>
</feature>
<dbReference type="EMBL" id="FNID01000025">
    <property type="protein sequence ID" value="SDN61680.1"/>
    <property type="molecule type" value="Genomic_DNA"/>
</dbReference>
<dbReference type="STRING" id="258515.SAMN05192585_12515"/>
<dbReference type="AlphaFoldDB" id="A0A1H0CUV7"/>
<keyword evidence="6" id="KW-1185">Reference proteome</keyword>
<organism evidence="5 6">
    <name type="scientific">Acetanaerobacterium elongatum</name>
    <dbReference type="NCBI Taxonomy" id="258515"/>
    <lineage>
        <taxon>Bacteria</taxon>
        <taxon>Bacillati</taxon>
        <taxon>Bacillota</taxon>
        <taxon>Clostridia</taxon>
        <taxon>Eubacteriales</taxon>
        <taxon>Oscillospiraceae</taxon>
        <taxon>Acetanaerobacterium</taxon>
    </lineage>
</organism>
<evidence type="ECO:0000313" key="5">
    <source>
        <dbReference type="EMBL" id="SDN61680.1"/>
    </source>
</evidence>
<dbReference type="RefSeq" id="WP_092641315.1">
    <property type="nucleotide sequence ID" value="NZ_FNID01000025.1"/>
</dbReference>
<proteinExistence type="predicted"/>
<dbReference type="PROSITE" id="PS51379">
    <property type="entry name" value="4FE4S_FER_2"/>
    <property type="match status" value="1"/>
</dbReference>
<dbReference type="Gene3D" id="3.40.950.10">
    <property type="entry name" value="Fe-only Hydrogenase (Larger Subunit), Chain L, domain 3"/>
    <property type="match status" value="1"/>
</dbReference>
<dbReference type="Proteomes" id="UP000199182">
    <property type="component" value="Unassembled WGS sequence"/>
</dbReference>
<evidence type="ECO:0000256" key="3">
    <source>
        <dbReference type="ARBA" id="ARBA00023014"/>
    </source>
</evidence>
<protein>
    <submittedName>
        <fullName evidence="5">Iron only hydrogenase large subunit, C-terminal domain</fullName>
    </submittedName>
</protein>
<keyword evidence="1" id="KW-0479">Metal-binding</keyword>
<evidence type="ECO:0000313" key="6">
    <source>
        <dbReference type="Proteomes" id="UP000199182"/>
    </source>
</evidence>
<dbReference type="Pfam" id="PF00037">
    <property type="entry name" value="Fer4"/>
    <property type="match status" value="1"/>
</dbReference>
<keyword evidence="2" id="KW-0408">Iron</keyword>
<dbReference type="InterPro" id="IPR017900">
    <property type="entry name" value="4Fe4S_Fe_S_CS"/>
</dbReference>
<dbReference type="Pfam" id="PF02906">
    <property type="entry name" value="Fe_hyd_lg_C"/>
    <property type="match status" value="1"/>
</dbReference>
<dbReference type="GO" id="GO:0051536">
    <property type="term" value="F:iron-sulfur cluster binding"/>
    <property type="evidence" value="ECO:0007669"/>
    <property type="project" value="UniProtKB-KW"/>
</dbReference>
<evidence type="ECO:0000259" key="4">
    <source>
        <dbReference type="PROSITE" id="PS51379"/>
    </source>
</evidence>
<evidence type="ECO:0000256" key="2">
    <source>
        <dbReference type="ARBA" id="ARBA00023004"/>
    </source>
</evidence>
<dbReference type="InterPro" id="IPR050340">
    <property type="entry name" value="Cytosolic_Fe-S_CAF"/>
</dbReference>
<dbReference type="InterPro" id="IPR009016">
    <property type="entry name" value="Fe_hydrogenase"/>
</dbReference>
<accession>A0A1H0CUV7</accession>